<keyword evidence="5" id="KW-0800">Toxin</keyword>
<evidence type="ECO:0000256" key="4">
    <source>
        <dbReference type="ARBA" id="ARBA00022801"/>
    </source>
</evidence>
<reference evidence="7 8" key="1">
    <citation type="submission" date="2022-01" db="EMBL/GenBank/DDBJ databases">
        <authorList>
            <person name="Won M."/>
            <person name="Kim S.-J."/>
            <person name="Kwon S.-W."/>
        </authorList>
    </citation>
    <scope>NUCLEOTIDE SEQUENCE [LARGE SCALE GENOMIC DNA]</scope>
    <source>
        <strain evidence="7 8">KCTC 23505</strain>
    </source>
</reference>
<dbReference type="InterPro" id="IPR022907">
    <property type="entry name" value="VapC_family"/>
</dbReference>
<organism evidence="7 8">
    <name type="scientific">Acidiphilium iwatense</name>
    <dbReference type="NCBI Taxonomy" id="768198"/>
    <lineage>
        <taxon>Bacteria</taxon>
        <taxon>Pseudomonadati</taxon>
        <taxon>Pseudomonadota</taxon>
        <taxon>Alphaproteobacteria</taxon>
        <taxon>Acetobacterales</taxon>
        <taxon>Acidocellaceae</taxon>
        <taxon>Acidiphilium</taxon>
    </lineage>
</organism>
<evidence type="ECO:0000313" key="8">
    <source>
        <dbReference type="Proteomes" id="UP001521209"/>
    </source>
</evidence>
<dbReference type="HAMAP" id="MF_00265">
    <property type="entry name" value="VapC_Nob1"/>
    <property type="match status" value="1"/>
</dbReference>
<evidence type="ECO:0000259" key="6">
    <source>
        <dbReference type="Pfam" id="PF01850"/>
    </source>
</evidence>
<dbReference type="EMBL" id="JAKGBZ010000009">
    <property type="protein sequence ID" value="MCF3946371.1"/>
    <property type="molecule type" value="Genomic_DNA"/>
</dbReference>
<dbReference type="Proteomes" id="UP001521209">
    <property type="component" value="Unassembled WGS sequence"/>
</dbReference>
<keyword evidence="1 5" id="KW-1277">Toxin-antitoxin system</keyword>
<keyword evidence="2 5" id="KW-0540">Nuclease</keyword>
<accession>A0ABS9DUF6</accession>
<dbReference type="EC" id="3.1.-.-" evidence="5"/>
<comment type="similarity">
    <text evidence="5">Belongs to the PINc/VapC protein family.</text>
</comment>
<feature type="binding site" evidence="5">
    <location>
        <position position="95"/>
    </location>
    <ligand>
        <name>Mg(2+)</name>
        <dbReference type="ChEBI" id="CHEBI:18420"/>
    </ligand>
</feature>
<dbReference type="RefSeq" id="WP_235703606.1">
    <property type="nucleotide sequence ID" value="NZ_JAKGBZ010000009.1"/>
</dbReference>
<keyword evidence="3 5" id="KW-0479">Metal-binding</keyword>
<gene>
    <name evidence="5" type="primary">vapC</name>
    <name evidence="7" type="ORF">L2A60_06690</name>
</gene>
<evidence type="ECO:0000256" key="1">
    <source>
        <dbReference type="ARBA" id="ARBA00022649"/>
    </source>
</evidence>
<dbReference type="InterPro" id="IPR029060">
    <property type="entry name" value="PIN-like_dom_sf"/>
</dbReference>
<protein>
    <recommendedName>
        <fullName evidence="5">Ribonuclease VapC</fullName>
        <shortName evidence="5">RNase VapC</shortName>
        <ecNumber evidence="5">3.1.-.-</ecNumber>
    </recommendedName>
    <alternativeName>
        <fullName evidence="5">Toxin VapC</fullName>
    </alternativeName>
</protein>
<evidence type="ECO:0000313" key="7">
    <source>
        <dbReference type="EMBL" id="MCF3946371.1"/>
    </source>
</evidence>
<evidence type="ECO:0000256" key="2">
    <source>
        <dbReference type="ARBA" id="ARBA00022722"/>
    </source>
</evidence>
<dbReference type="SUPFAM" id="SSF88723">
    <property type="entry name" value="PIN domain-like"/>
    <property type="match status" value="1"/>
</dbReference>
<keyword evidence="4 5" id="KW-0378">Hydrolase</keyword>
<comment type="function">
    <text evidence="5">Toxic component of a toxin-antitoxin (TA) system. An RNase.</text>
</comment>
<evidence type="ECO:0000256" key="3">
    <source>
        <dbReference type="ARBA" id="ARBA00022723"/>
    </source>
</evidence>
<evidence type="ECO:0000256" key="5">
    <source>
        <dbReference type="HAMAP-Rule" id="MF_00265"/>
    </source>
</evidence>
<comment type="cofactor">
    <cofactor evidence="5">
        <name>Mg(2+)</name>
        <dbReference type="ChEBI" id="CHEBI:18420"/>
    </cofactor>
</comment>
<comment type="caution">
    <text evidence="7">The sequence shown here is derived from an EMBL/GenBank/DDBJ whole genome shotgun (WGS) entry which is preliminary data.</text>
</comment>
<name>A0ABS9DUF6_9PROT</name>
<keyword evidence="5" id="KW-0460">Magnesium</keyword>
<proteinExistence type="inferred from homology"/>
<sequence>MPDSFFDTNVLLYLASADPGKAGRAERLIGQGGVISVQVLNEAANVARRKMAMSWDETRQFLAPFAALLDVRPLTVETHAIGLDLASRYALSVYDSMIAAAALQADCTVLLSEDMHHDLLIENRLRVTNPFVAEAE</sequence>
<feature type="binding site" evidence="5">
    <location>
        <position position="7"/>
    </location>
    <ligand>
        <name>Mg(2+)</name>
        <dbReference type="ChEBI" id="CHEBI:18420"/>
    </ligand>
</feature>
<feature type="domain" description="PIN" evidence="6">
    <location>
        <begin position="5"/>
        <end position="114"/>
    </location>
</feature>
<dbReference type="CDD" id="cd18692">
    <property type="entry name" value="PIN_VapC-like"/>
    <property type="match status" value="1"/>
</dbReference>
<dbReference type="Pfam" id="PF01850">
    <property type="entry name" value="PIN"/>
    <property type="match status" value="1"/>
</dbReference>
<keyword evidence="8" id="KW-1185">Reference proteome</keyword>
<dbReference type="InterPro" id="IPR002716">
    <property type="entry name" value="PIN_dom"/>
</dbReference>
<dbReference type="Gene3D" id="3.40.50.1010">
    <property type="entry name" value="5'-nuclease"/>
    <property type="match status" value="1"/>
</dbReference>